<accession>A0A0E9RHP2</accession>
<proteinExistence type="predicted"/>
<evidence type="ECO:0000313" key="1">
    <source>
        <dbReference type="EMBL" id="JAH27980.1"/>
    </source>
</evidence>
<dbReference type="EMBL" id="GBXM01080597">
    <property type="protein sequence ID" value="JAH27980.1"/>
    <property type="molecule type" value="Transcribed_RNA"/>
</dbReference>
<sequence length="40" mass="4577">MLWIILLDDVIVPCYRNSFEIRGCDRHGIVGVISKECKKG</sequence>
<protein>
    <submittedName>
        <fullName evidence="1">Uncharacterized protein</fullName>
    </submittedName>
</protein>
<reference evidence="1" key="1">
    <citation type="submission" date="2014-11" db="EMBL/GenBank/DDBJ databases">
        <authorList>
            <person name="Amaro Gonzalez C."/>
        </authorList>
    </citation>
    <scope>NUCLEOTIDE SEQUENCE</scope>
</reference>
<reference evidence="1" key="2">
    <citation type="journal article" date="2015" name="Fish Shellfish Immunol.">
        <title>Early steps in the European eel (Anguilla anguilla)-Vibrio vulnificus interaction in the gills: Role of the RtxA13 toxin.</title>
        <authorList>
            <person name="Callol A."/>
            <person name="Pajuelo D."/>
            <person name="Ebbesson L."/>
            <person name="Teles M."/>
            <person name="MacKenzie S."/>
            <person name="Amaro C."/>
        </authorList>
    </citation>
    <scope>NUCLEOTIDE SEQUENCE</scope>
</reference>
<name>A0A0E9RHP2_ANGAN</name>
<dbReference type="AlphaFoldDB" id="A0A0E9RHP2"/>
<organism evidence="1">
    <name type="scientific">Anguilla anguilla</name>
    <name type="common">European freshwater eel</name>
    <name type="synonym">Muraena anguilla</name>
    <dbReference type="NCBI Taxonomy" id="7936"/>
    <lineage>
        <taxon>Eukaryota</taxon>
        <taxon>Metazoa</taxon>
        <taxon>Chordata</taxon>
        <taxon>Craniata</taxon>
        <taxon>Vertebrata</taxon>
        <taxon>Euteleostomi</taxon>
        <taxon>Actinopterygii</taxon>
        <taxon>Neopterygii</taxon>
        <taxon>Teleostei</taxon>
        <taxon>Anguilliformes</taxon>
        <taxon>Anguillidae</taxon>
        <taxon>Anguilla</taxon>
    </lineage>
</organism>